<reference evidence="1 2" key="1">
    <citation type="submission" date="2020-08" db="EMBL/GenBank/DDBJ databases">
        <title>Aphidius gifuensis genome sequencing and assembly.</title>
        <authorList>
            <person name="Du Z."/>
        </authorList>
    </citation>
    <scope>NUCLEOTIDE SEQUENCE [LARGE SCALE GENOMIC DNA]</scope>
    <source>
        <strain evidence="1">YNYX2018</strain>
        <tissue evidence="1">Adults</tissue>
    </source>
</reference>
<evidence type="ECO:0000313" key="1">
    <source>
        <dbReference type="EMBL" id="KAF7996371.1"/>
    </source>
</evidence>
<name>A0A834Y0I4_APHGI</name>
<sequence>MSGILRNTLRLVGTAKYALNNSTKYLRSMTLTTNHLKNSLLSFNQANQISTNFGKIIRTTGKKILSLFSNEQIRKADIVHLKVLLSDGKVRLMTREREKNLIFPPIFSIELNEESIQPISNKISPKEESLSYSLGKWNISLDGDALTFKIDDTDETFILKHAVYVKAHINPPKPLKNGRWKMVSETTISDCEMGSAKIISKQAGLTDNVRSFAPRQTEASAEILKSYGNPISEALIDTKSPRIIDDKPNDFGRMKLKFPMTASLEGAPITIKMKDTDDTYTAYHTVDIRASKNLTENLENGSADEKNKRRSKIGILRMQLESGDLIFEPRNSSDQCVSIRQEVDIEIDLDGEIPSILMSPHLKTYEDH</sequence>
<dbReference type="AlphaFoldDB" id="A0A834Y0I4"/>
<organism evidence="1 2">
    <name type="scientific">Aphidius gifuensis</name>
    <name type="common">Parasitoid wasp</name>
    <dbReference type="NCBI Taxonomy" id="684658"/>
    <lineage>
        <taxon>Eukaryota</taxon>
        <taxon>Metazoa</taxon>
        <taxon>Ecdysozoa</taxon>
        <taxon>Arthropoda</taxon>
        <taxon>Hexapoda</taxon>
        <taxon>Insecta</taxon>
        <taxon>Pterygota</taxon>
        <taxon>Neoptera</taxon>
        <taxon>Endopterygota</taxon>
        <taxon>Hymenoptera</taxon>
        <taxon>Apocrita</taxon>
        <taxon>Ichneumonoidea</taxon>
        <taxon>Braconidae</taxon>
        <taxon>Aphidiinae</taxon>
        <taxon>Aphidius</taxon>
    </lineage>
</organism>
<proteinExistence type="predicted"/>
<gene>
    <name evidence="1" type="ORF">HCN44_002003</name>
</gene>
<keyword evidence="2" id="KW-1185">Reference proteome</keyword>
<comment type="caution">
    <text evidence="1">The sequence shown here is derived from an EMBL/GenBank/DDBJ whole genome shotgun (WGS) entry which is preliminary data.</text>
</comment>
<dbReference type="EMBL" id="JACMRX010000001">
    <property type="protein sequence ID" value="KAF7996371.1"/>
    <property type="molecule type" value="Genomic_DNA"/>
</dbReference>
<protein>
    <submittedName>
        <fullName evidence="1">Uncharacterized protein</fullName>
    </submittedName>
</protein>
<accession>A0A834Y0I4</accession>
<evidence type="ECO:0000313" key="2">
    <source>
        <dbReference type="Proteomes" id="UP000639338"/>
    </source>
</evidence>
<dbReference type="Proteomes" id="UP000639338">
    <property type="component" value="Unassembled WGS sequence"/>
</dbReference>